<dbReference type="Pfam" id="PF04115">
    <property type="entry name" value="Ureidogly_lyase"/>
    <property type="match status" value="1"/>
</dbReference>
<dbReference type="EMBL" id="JAAOCA010000010">
    <property type="protein sequence ID" value="MBD1599067.1"/>
    <property type="molecule type" value="Genomic_DNA"/>
</dbReference>
<keyword evidence="2" id="KW-0659">Purine metabolism</keyword>
<evidence type="ECO:0000256" key="4">
    <source>
        <dbReference type="ARBA" id="ARBA00047684"/>
    </source>
</evidence>
<evidence type="ECO:0000313" key="5">
    <source>
        <dbReference type="EMBL" id="MBD1599067.1"/>
    </source>
</evidence>
<dbReference type="Proteomes" id="UP000805841">
    <property type="component" value="Unassembled WGS sequence"/>
</dbReference>
<dbReference type="PANTHER" id="PTHR21221:SF1">
    <property type="entry name" value="UREIDOGLYCOLATE LYASE"/>
    <property type="match status" value="1"/>
</dbReference>
<evidence type="ECO:0000313" key="6">
    <source>
        <dbReference type="Proteomes" id="UP000805841"/>
    </source>
</evidence>
<dbReference type="SUPFAM" id="SSF51182">
    <property type="entry name" value="RmlC-like cupins"/>
    <property type="match status" value="1"/>
</dbReference>
<gene>
    <name evidence="5" type="ORF">HAQ05_10155</name>
</gene>
<evidence type="ECO:0000256" key="2">
    <source>
        <dbReference type="ARBA" id="ARBA00022631"/>
    </source>
</evidence>
<protein>
    <recommendedName>
        <fullName evidence="7">Ureidoglycolate hydrolase</fullName>
    </recommendedName>
</protein>
<keyword evidence="6" id="KW-1185">Reference proteome</keyword>
<evidence type="ECO:0000256" key="3">
    <source>
        <dbReference type="ARBA" id="ARBA00023239"/>
    </source>
</evidence>
<sequence>MVDIFTEPLTQEAFASYGRVLESPRTAARHYFDDELQSQRSHALPSLSLVRNEPVHGETLTFDSLECHRYSSQSFVPMSSQRWLVVVAPDVDERPDISGARAFVATPDQGITFFPGTWHLGLHVLDGPATHAIFMWRDLTADDETFADVDPTTLRLPGLSEVQQHE</sequence>
<keyword evidence="3" id="KW-0456">Lyase</keyword>
<comment type="catalytic activity">
    <reaction evidence="4">
        <text>(S)-ureidoglycolate = urea + glyoxylate</text>
        <dbReference type="Rhea" id="RHEA:11304"/>
        <dbReference type="ChEBI" id="CHEBI:16199"/>
        <dbReference type="ChEBI" id="CHEBI:36655"/>
        <dbReference type="ChEBI" id="CHEBI:57296"/>
        <dbReference type="EC" id="4.3.2.3"/>
    </reaction>
</comment>
<dbReference type="InterPro" id="IPR007247">
    <property type="entry name" value="Ureidogly_lyase"/>
</dbReference>
<dbReference type="InterPro" id="IPR024060">
    <property type="entry name" value="Ureidoglycolate_lyase_dom_sf"/>
</dbReference>
<dbReference type="CDD" id="cd20298">
    <property type="entry name" value="cupin_UAH"/>
    <property type="match status" value="1"/>
</dbReference>
<organism evidence="5 6">
    <name type="scientific">Pseudomonas typographi</name>
    <dbReference type="NCBI Taxonomy" id="2715964"/>
    <lineage>
        <taxon>Bacteria</taxon>
        <taxon>Pseudomonadati</taxon>
        <taxon>Pseudomonadota</taxon>
        <taxon>Gammaproteobacteria</taxon>
        <taxon>Pseudomonadales</taxon>
        <taxon>Pseudomonadaceae</taxon>
        <taxon>Pseudomonas</taxon>
    </lineage>
</organism>
<comment type="caution">
    <text evidence="5">The sequence shown here is derived from an EMBL/GenBank/DDBJ whole genome shotgun (WGS) entry which is preliminary data.</text>
</comment>
<dbReference type="InterPro" id="IPR011051">
    <property type="entry name" value="RmlC_Cupin_sf"/>
</dbReference>
<dbReference type="Gene3D" id="2.60.120.480">
    <property type="entry name" value="Ureidoglycolate hydrolase"/>
    <property type="match status" value="1"/>
</dbReference>
<dbReference type="PANTHER" id="PTHR21221">
    <property type="entry name" value="UREIDOGLYCOLATE HYDROLASE"/>
    <property type="match status" value="1"/>
</dbReference>
<dbReference type="InterPro" id="IPR047233">
    <property type="entry name" value="UAH_cupin"/>
</dbReference>
<evidence type="ECO:0008006" key="7">
    <source>
        <dbReference type="Google" id="ProtNLM"/>
    </source>
</evidence>
<comment type="subunit">
    <text evidence="1">Homodimer.</text>
</comment>
<evidence type="ECO:0000256" key="1">
    <source>
        <dbReference type="ARBA" id="ARBA00011738"/>
    </source>
</evidence>
<dbReference type="RefSeq" id="WP_190420017.1">
    <property type="nucleotide sequence ID" value="NZ_JAAOCA010000010.1"/>
</dbReference>
<proteinExistence type="predicted"/>
<reference evidence="5 6" key="1">
    <citation type="journal article" date="2020" name="Insects">
        <title>Bacteria Belonging to Pseudomonas typographi sp. nov. from the Bark Beetle Ips typographus Have Genomic Potential to Aid in the Host Ecology.</title>
        <authorList>
            <person name="Peral-Aranega E."/>
            <person name="Saati-Santamaria Z."/>
            <person name="Kolarik M."/>
            <person name="Rivas R."/>
            <person name="Garcia-Fraile P."/>
        </authorList>
    </citation>
    <scope>NUCLEOTIDE SEQUENCE [LARGE SCALE GENOMIC DNA]</scope>
    <source>
        <strain evidence="5 6">CA3A</strain>
    </source>
</reference>
<name>A0ABR7Z0V5_9PSED</name>
<accession>A0ABR7Z0V5</accession>